<protein>
    <submittedName>
        <fullName evidence="2">Uncharacterized protein</fullName>
    </submittedName>
</protein>
<reference evidence="2" key="2">
    <citation type="submission" date="2023-05" db="EMBL/GenBank/DDBJ databases">
        <authorList>
            <consortium name="Lawrence Berkeley National Laboratory"/>
            <person name="Steindorff A."/>
            <person name="Hensen N."/>
            <person name="Bonometti L."/>
            <person name="Westerberg I."/>
            <person name="Brannstrom I.O."/>
            <person name="Guillou S."/>
            <person name="Cros-Aarteil S."/>
            <person name="Calhoun S."/>
            <person name="Haridas S."/>
            <person name="Kuo A."/>
            <person name="Mondo S."/>
            <person name="Pangilinan J."/>
            <person name="Riley R."/>
            <person name="Labutti K."/>
            <person name="Andreopoulos B."/>
            <person name="Lipzen A."/>
            <person name="Chen C."/>
            <person name="Yanf M."/>
            <person name="Daum C."/>
            <person name="Ng V."/>
            <person name="Clum A."/>
            <person name="Ohm R."/>
            <person name="Martin F."/>
            <person name="Silar P."/>
            <person name="Natvig D."/>
            <person name="Lalanne C."/>
            <person name="Gautier V."/>
            <person name="Ament-Velasquez S.L."/>
            <person name="Kruys A."/>
            <person name="Hutchinson M.I."/>
            <person name="Powell A.J."/>
            <person name="Barry K."/>
            <person name="Miller A.N."/>
            <person name="Grigoriev I.V."/>
            <person name="Debuchy R."/>
            <person name="Gladieux P."/>
            <person name="Thoren M.H."/>
            <person name="Johannesson H."/>
        </authorList>
    </citation>
    <scope>NUCLEOTIDE SEQUENCE</scope>
    <source>
        <strain evidence="2">CBS 990.96</strain>
    </source>
</reference>
<keyword evidence="1" id="KW-0472">Membrane</keyword>
<reference evidence="2" key="1">
    <citation type="journal article" date="2023" name="Mol. Phylogenet. Evol.">
        <title>Genome-scale phylogeny and comparative genomics of the fungal order Sordariales.</title>
        <authorList>
            <person name="Hensen N."/>
            <person name="Bonometti L."/>
            <person name="Westerberg I."/>
            <person name="Brannstrom I.O."/>
            <person name="Guillou S."/>
            <person name="Cros-Aarteil S."/>
            <person name="Calhoun S."/>
            <person name="Haridas S."/>
            <person name="Kuo A."/>
            <person name="Mondo S."/>
            <person name="Pangilinan J."/>
            <person name="Riley R."/>
            <person name="LaButti K."/>
            <person name="Andreopoulos B."/>
            <person name="Lipzen A."/>
            <person name="Chen C."/>
            <person name="Yan M."/>
            <person name="Daum C."/>
            <person name="Ng V."/>
            <person name="Clum A."/>
            <person name="Steindorff A."/>
            <person name="Ohm R.A."/>
            <person name="Martin F."/>
            <person name="Silar P."/>
            <person name="Natvig D.O."/>
            <person name="Lalanne C."/>
            <person name="Gautier V."/>
            <person name="Ament-Velasquez S.L."/>
            <person name="Kruys A."/>
            <person name="Hutchinson M.I."/>
            <person name="Powell A.J."/>
            <person name="Barry K."/>
            <person name="Miller A.N."/>
            <person name="Grigoriev I.V."/>
            <person name="Debuchy R."/>
            <person name="Gladieux P."/>
            <person name="Hiltunen Thoren M."/>
            <person name="Johannesson H."/>
        </authorList>
    </citation>
    <scope>NUCLEOTIDE SEQUENCE</scope>
    <source>
        <strain evidence="2">CBS 990.96</strain>
    </source>
</reference>
<feature type="transmembrane region" description="Helical" evidence="1">
    <location>
        <begin position="33"/>
        <end position="51"/>
    </location>
</feature>
<dbReference type="AlphaFoldDB" id="A0AAN7H232"/>
<gene>
    <name evidence="2" type="ORF">QBC38DRAFT_177497</name>
</gene>
<keyword evidence="3" id="KW-1185">Reference proteome</keyword>
<dbReference type="EMBL" id="MU865290">
    <property type="protein sequence ID" value="KAK4231916.1"/>
    <property type="molecule type" value="Genomic_DNA"/>
</dbReference>
<sequence>MILYIFRAVAASFWVVFGRRGVNSGRVPKFRTAFISCSCIFLSFFFLSLWLRGSRVRSIYLCTGAYNA</sequence>
<evidence type="ECO:0000313" key="2">
    <source>
        <dbReference type="EMBL" id="KAK4231916.1"/>
    </source>
</evidence>
<keyword evidence="1" id="KW-0812">Transmembrane</keyword>
<dbReference type="Proteomes" id="UP001301958">
    <property type="component" value="Unassembled WGS sequence"/>
</dbReference>
<evidence type="ECO:0000256" key="1">
    <source>
        <dbReference type="SAM" id="Phobius"/>
    </source>
</evidence>
<name>A0AAN7H232_9PEZI</name>
<comment type="caution">
    <text evidence="2">The sequence shown here is derived from an EMBL/GenBank/DDBJ whole genome shotgun (WGS) entry which is preliminary data.</text>
</comment>
<proteinExistence type="predicted"/>
<accession>A0AAN7H232</accession>
<organism evidence="2 3">
    <name type="scientific">Podospora fimiseda</name>
    <dbReference type="NCBI Taxonomy" id="252190"/>
    <lineage>
        <taxon>Eukaryota</taxon>
        <taxon>Fungi</taxon>
        <taxon>Dikarya</taxon>
        <taxon>Ascomycota</taxon>
        <taxon>Pezizomycotina</taxon>
        <taxon>Sordariomycetes</taxon>
        <taxon>Sordariomycetidae</taxon>
        <taxon>Sordariales</taxon>
        <taxon>Podosporaceae</taxon>
        <taxon>Podospora</taxon>
    </lineage>
</organism>
<keyword evidence="1" id="KW-1133">Transmembrane helix</keyword>
<evidence type="ECO:0000313" key="3">
    <source>
        <dbReference type="Proteomes" id="UP001301958"/>
    </source>
</evidence>